<evidence type="ECO:0000256" key="1">
    <source>
        <dbReference type="ARBA" id="ARBA00004571"/>
    </source>
</evidence>
<keyword evidence="8" id="KW-1185">Reference proteome</keyword>
<name>A0ABW7IPQ6_9VIBR</name>
<feature type="signal peptide" evidence="5">
    <location>
        <begin position="1"/>
        <end position="21"/>
    </location>
</feature>
<evidence type="ECO:0000259" key="6">
    <source>
        <dbReference type="Pfam" id="PF13609"/>
    </source>
</evidence>
<dbReference type="EMBL" id="JBIHSF010000011">
    <property type="protein sequence ID" value="MFH0263636.1"/>
    <property type="molecule type" value="Genomic_DNA"/>
</dbReference>
<dbReference type="SUPFAM" id="SSF56935">
    <property type="entry name" value="Porins"/>
    <property type="match status" value="1"/>
</dbReference>
<keyword evidence="3 5" id="KW-0732">Signal</keyword>
<dbReference type="CDD" id="cd00342">
    <property type="entry name" value="gram_neg_porins"/>
    <property type="match status" value="1"/>
</dbReference>
<dbReference type="InterPro" id="IPR023614">
    <property type="entry name" value="Porin_dom_sf"/>
</dbReference>
<comment type="similarity">
    <text evidence="2">Belongs to the Gram-negative porin family.</text>
</comment>
<dbReference type="Pfam" id="PF13609">
    <property type="entry name" value="Porin_4"/>
    <property type="match status" value="1"/>
</dbReference>
<proteinExistence type="inferred from homology"/>
<reference evidence="7 8" key="1">
    <citation type="submission" date="2024-10" db="EMBL/GenBank/DDBJ databases">
        <authorList>
            <person name="Yibar A."/>
            <person name="Saticioglu I.B."/>
            <person name="Duman M."/>
            <person name="Ajmi N."/>
            <person name="Gurler F."/>
            <person name="Ay H."/>
            <person name="Onuk E."/>
            <person name="Guler S."/>
            <person name="Romalde J.L."/>
        </authorList>
    </citation>
    <scope>NUCLEOTIDE SEQUENCE [LARGE SCALE GENOMIC DNA]</scope>
    <source>
        <strain evidence="7 8">1-TCBS-B</strain>
    </source>
</reference>
<dbReference type="Gene3D" id="2.40.160.10">
    <property type="entry name" value="Porin"/>
    <property type="match status" value="1"/>
</dbReference>
<comment type="caution">
    <text evidence="7">The sequence shown here is derived from an EMBL/GenBank/DDBJ whole genome shotgun (WGS) entry which is preliminary data.</text>
</comment>
<dbReference type="InterPro" id="IPR001897">
    <property type="entry name" value="Porin_gammaproteobac"/>
</dbReference>
<dbReference type="InterPro" id="IPR033900">
    <property type="entry name" value="Gram_neg_porin_domain"/>
</dbReference>
<evidence type="ECO:0000313" key="7">
    <source>
        <dbReference type="EMBL" id="MFH0263636.1"/>
    </source>
</evidence>
<dbReference type="RefSeq" id="WP_394630322.1">
    <property type="nucleotide sequence ID" value="NZ_JBIHSF010000011.1"/>
</dbReference>
<dbReference type="PANTHER" id="PTHR34501">
    <property type="entry name" value="PROTEIN YDDL-RELATED"/>
    <property type="match status" value="1"/>
</dbReference>
<accession>A0ABW7IPQ6</accession>
<dbReference type="PANTHER" id="PTHR34501:SF2">
    <property type="entry name" value="OUTER MEMBRANE PORIN F-RELATED"/>
    <property type="match status" value="1"/>
</dbReference>
<gene>
    <name evidence="7" type="ORF">ACGRH2_24840</name>
</gene>
<evidence type="ECO:0000256" key="3">
    <source>
        <dbReference type="ARBA" id="ARBA00022729"/>
    </source>
</evidence>
<dbReference type="PRINTS" id="PR00183">
    <property type="entry name" value="ECOLIPORIN"/>
</dbReference>
<sequence length="351" mass="37895">MRKAILASAVLAAMVSGSVLAAEVYSKDGTTLKIGGRAEFRGDFIGNGGQEIEGSMANKSRFRLNVGGETQIADGLTGFGFYEAEQGVNSSGDNTPTNNLKQRYMFAGIGTQFGDISFGKQDTAGVQISQMSDDGQIWTGGQKTFINAGNEQINNTIAYSNVFADVLSIKASAIAAEEKNGNGYGLSGLYATPFGLDIGLGYAMNDVSKDKFRGNVDETGSANQFIGGLSYSIASLTLGGTYTQGTYDFDNASDVDYNGVELSGTYKFDNGFRIMAAYAKAQYEGKGAGESKYDKDDFFELTGQYHFNKSLRTYLSYKIDNRSKGDYSDIENDKIAYDVENTLRLGLRYDF</sequence>
<keyword evidence="4" id="KW-0472">Membrane</keyword>
<organism evidence="7 8">
    <name type="scientific">Vibrio barjaei</name>
    <dbReference type="NCBI Taxonomy" id="1676683"/>
    <lineage>
        <taxon>Bacteria</taxon>
        <taxon>Pseudomonadati</taxon>
        <taxon>Pseudomonadota</taxon>
        <taxon>Gammaproteobacteria</taxon>
        <taxon>Vibrionales</taxon>
        <taxon>Vibrionaceae</taxon>
        <taxon>Vibrio</taxon>
    </lineage>
</organism>
<feature type="chain" id="PRO_5045105389" evidence="5">
    <location>
        <begin position="22"/>
        <end position="351"/>
    </location>
</feature>
<evidence type="ECO:0000256" key="4">
    <source>
        <dbReference type="ARBA" id="ARBA00023136"/>
    </source>
</evidence>
<dbReference type="InterPro" id="IPR050298">
    <property type="entry name" value="Gram-neg_bact_OMP"/>
</dbReference>
<feature type="domain" description="Porin" evidence="6">
    <location>
        <begin position="7"/>
        <end position="321"/>
    </location>
</feature>
<protein>
    <submittedName>
        <fullName evidence="7">Porin</fullName>
    </submittedName>
</protein>
<evidence type="ECO:0000256" key="2">
    <source>
        <dbReference type="ARBA" id="ARBA00007539"/>
    </source>
</evidence>
<comment type="subcellular location">
    <subcellularLocation>
        <location evidence="1">Cell outer membrane</location>
        <topology evidence="1">Multi-pass membrane protein</topology>
    </subcellularLocation>
</comment>
<evidence type="ECO:0000256" key="5">
    <source>
        <dbReference type="SAM" id="SignalP"/>
    </source>
</evidence>
<dbReference type="Proteomes" id="UP001607125">
    <property type="component" value="Unassembled WGS sequence"/>
</dbReference>
<evidence type="ECO:0000313" key="8">
    <source>
        <dbReference type="Proteomes" id="UP001607125"/>
    </source>
</evidence>